<dbReference type="EMBL" id="DSBX01000116">
    <property type="protein sequence ID" value="HDQ99232.1"/>
    <property type="molecule type" value="Genomic_DNA"/>
</dbReference>
<evidence type="ECO:0008006" key="2">
    <source>
        <dbReference type="Google" id="ProtNLM"/>
    </source>
</evidence>
<dbReference type="PROSITE" id="PS51257">
    <property type="entry name" value="PROKAR_LIPOPROTEIN"/>
    <property type="match status" value="1"/>
</dbReference>
<evidence type="ECO:0000313" key="1">
    <source>
        <dbReference type="EMBL" id="HDQ99232.1"/>
    </source>
</evidence>
<comment type="caution">
    <text evidence="1">The sequence shown here is derived from an EMBL/GenBank/DDBJ whole genome shotgun (WGS) entry which is preliminary data.</text>
</comment>
<accession>A0A7V0XEM4</accession>
<dbReference type="AlphaFoldDB" id="A0A7V0XEM4"/>
<reference evidence="1" key="1">
    <citation type="journal article" date="2020" name="mSystems">
        <title>Genome- and Community-Level Interaction Insights into Carbon Utilization and Element Cycling Functions of Hydrothermarchaeota in Hydrothermal Sediment.</title>
        <authorList>
            <person name="Zhou Z."/>
            <person name="Liu Y."/>
            <person name="Xu W."/>
            <person name="Pan J."/>
            <person name="Luo Z.H."/>
            <person name="Li M."/>
        </authorList>
    </citation>
    <scope>NUCLEOTIDE SEQUENCE [LARGE SCALE GENOMIC DNA]</scope>
    <source>
        <strain evidence="1">SpSt-1182</strain>
    </source>
</reference>
<organism evidence="1">
    <name type="scientific">candidate division WOR-3 bacterium</name>
    <dbReference type="NCBI Taxonomy" id="2052148"/>
    <lineage>
        <taxon>Bacteria</taxon>
        <taxon>Bacteria division WOR-3</taxon>
    </lineage>
</organism>
<gene>
    <name evidence="1" type="ORF">ENN51_02955</name>
</gene>
<dbReference type="Proteomes" id="UP000885672">
    <property type="component" value="Unassembled WGS sequence"/>
</dbReference>
<proteinExistence type="predicted"/>
<dbReference type="Gene3D" id="2.40.360.20">
    <property type="match status" value="1"/>
</dbReference>
<sequence>MNRSVLLATIITVALFTLGCDKLSPEPDYYPTTVGSTWRYEGEMLFAQGDADTFATMVQRVEITGTTTLAGGSEAAVVVSLDSMETRIGPDASITVTYDTTYIVKRDSLVLSYDSLNDNTPQTILSLPITEGKTWDVWASGDEKVEAMVLGKEDAVVPAGSFKDCWKMKFTYTGPDPEELLMHHWVADGVGMVQYRMEMESGQFTITMGLRLTHYDVKK</sequence>
<protein>
    <recommendedName>
        <fullName evidence="2">DUF3108 domain-containing protein</fullName>
    </recommendedName>
</protein>
<name>A0A7V0XEM4_UNCW3</name>